<name>V9SEQ1_9VIRU</name>
<feature type="domain" description="F-box" evidence="1">
    <location>
        <begin position="6"/>
        <end position="45"/>
    </location>
</feature>
<dbReference type="Pfam" id="PF12937">
    <property type="entry name" value="F-box-like"/>
    <property type="match status" value="1"/>
</dbReference>
<accession>V9SEQ1</accession>
<dbReference type="InterPro" id="IPR036047">
    <property type="entry name" value="F-box-like_dom_sf"/>
</dbReference>
<evidence type="ECO:0000313" key="2">
    <source>
        <dbReference type="EMBL" id="AHC54786.1"/>
    </source>
</evidence>
<evidence type="ECO:0000259" key="1">
    <source>
        <dbReference type="Pfam" id="PF12937"/>
    </source>
</evidence>
<dbReference type="Proteomes" id="UP000232615">
    <property type="component" value="Segment"/>
</dbReference>
<dbReference type="Gene3D" id="1.20.1280.50">
    <property type="match status" value="1"/>
</dbReference>
<dbReference type="InterPro" id="IPR001810">
    <property type="entry name" value="F-box_dom"/>
</dbReference>
<keyword evidence="3" id="KW-1185">Reference proteome</keyword>
<dbReference type="SUPFAM" id="SSF81383">
    <property type="entry name" value="F-box domain"/>
    <property type="match status" value="1"/>
</dbReference>
<protein>
    <recommendedName>
        <fullName evidence="1">F-box domain-containing protein</fullName>
    </recommendedName>
</protein>
<reference evidence="2 3" key="1">
    <citation type="journal article" date="2014" name="Arch. Virol.">
        <title>Complete genome sequence of Tunisvirus, a new member of the proposed family Marseilleviridae.</title>
        <authorList>
            <person name="Aherfi S."/>
            <person name="Boughalmi M."/>
            <person name="Pagnier I."/>
            <person name="Fournous G."/>
            <person name="La Scola B."/>
            <person name="Raoult D."/>
            <person name="Colson P."/>
        </authorList>
    </citation>
    <scope>NUCLEOTIDE SEQUENCE [LARGE SCALE GENOMIC DNA]</scope>
    <source>
        <strain evidence="2 3">U484</strain>
    </source>
</reference>
<gene>
    <name evidence="2" type="ORF">TNS_ORF68</name>
</gene>
<sequence length="140" mass="16343">METLSNEVVLHILSFCDVKELCAFAKTSSLSLLLAEDEKLWEKRCKLRGYPKKTSEMSWKKWYAKLSQSYLVNCQWYYGDTQSVRLYIGRGAKQSVVKKVLCKVFDYYRPERVVINGCSNDEEEIPQNILETGLLVSWVR</sequence>
<proteinExistence type="predicted"/>
<organism evidence="2 3">
    <name type="scientific">Tunisvirus fontaine2</name>
    <dbReference type="NCBI Taxonomy" id="1421067"/>
    <lineage>
        <taxon>Viruses</taxon>
        <taxon>Varidnaviria</taxon>
        <taxon>Bamfordvirae</taxon>
        <taxon>Nucleocytoviricota</taxon>
        <taxon>Megaviricetes</taxon>
        <taxon>Pimascovirales</taxon>
        <taxon>Pimascovirales incertae sedis</taxon>
        <taxon>Marseilleviridae</taxon>
        <taxon>Losannavirus</taxon>
        <taxon>Losannavirus tunisense</taxon>
    </lineage>
</organism>
<dbReference type="EMBL" id="KF483846">
    <property type="protein sequence ID" value="AHC54786.1"/>
    <property type="molecule type" value="Genomic_DNA"/>
</dbReference>
<evidence type="ECO:0000313" key="3">
    <source>
        <dbReference type="Proteomes" id="UP000232615"/>
    </source>
</evidence>